<feature type="compositionally biased region" description="Low complexity" evidence="1">
    <location>
        <begin position="36"/>
        <end position="52"/>
    </location>
</feature>
<reference evidence="2" key="2">
    <citation type="journal article" name="Front. Microbiol.">
        <title>Degradative Capacity of Two Strains of Rhodonia placenta: From Phenotype to Genotype.</title>
        <authorList>
            <person name="Kolle M."/>
            <person name="Horta M.A.C."/>
            <person name="Nowrousian M."/>
            <person name="Ohm R.A."/>
            <person name="Benz J.P."/>
            <person name="Pilgard A."/>
        </authorList>
    </citation>
    <scope>NUCLEOTIDE SEQUENCE</scope>
    <source>
        <strain evidence="2">FPRL280</strain>
    </source>
</reference>
<sequence>MRVCRFSRWASSIPSERRRRRTRSRSSGGAFGPRQILSKLSSRISRSLAKRSTSGMAQKLNVSLSRSPRPSWSSSCNPSTRSTFPANGASRSEISSNG</sequence>
<feature type="compositionally biased region" description="Polar residues" evidence="1">
    <location>
        <begin position="83"/>
        <end position="98"/>
    </location>
</feature>
<feature type="region of interest" description="Disordered" evidence="1">
    <location>
        <begin position="12"/>
        <end position="98"/>
    </location>
</feature>
<dbReference type="AlphaFoldDB" id="A0A8H7NXR2"/>
<evidence type="ECO:0000313" key="3">
    <source>
        <dbReference type="Proteomes" id="UP000639403"/>
    </source>
</evidence>
<accession>A0A8H7NXR2</accession>
<organism evidence="2 3">
    <name type="scientific">Rhodonia placenta</name>
    <dbReference type="NCBI Taxonomy" id="104341"/>
    <lineage>
        <taxon>Eukaryota</taxon>
        <taxon>Fungi</taxon>
        <taxon>Dikarya</taxon>
        <taxon>Basidiomycota</taxon>
        <taxon>Agaricomycotina</taxon>
        <taxon>Agaricomycetes</taxon>
        <taxon>Polyporales</taxon>
        <taxon>Adustoporiaceae</taxon>
        <taxon>Rhodonia</taxon>
    </lineage>
</organism>
<dbReference type="EMBL" id="JADOXO010000233">
    <property type="protein sequence ID" value="KAF9808717.1"/>
    <property type="molecule type" value="Genomic_DNA"/>
</dbReference>
<evidence type="ECO:0000313" key="2">
    <source>
        <dbReference type="EMBL" id="KAF9808717.1"/>
    </source>
</evidence>
<comment type="caution">
    <text evidence="2">The sequence shown here is derived from an EMBL/GenBank/DDBJ whole genome shotgun (WGS) entry which is preliminary data.</text>
</comment>
<proteinExistence type="predicted"/>
<protein>
    <submittedName>
        <fullName evidence="2">Uncharacterized protein</fullName>
    </submittedName>
</protein>
<feature type="compositionally biased region" description="Low complexity" evidence="1">
    <location>
        <begin position="63"/>
        <end position="82"/>
    </location>
</feature>
<dbReference type="Proteomes" id="UP000639403">
    <property type="component" value="Unassembled WGS sequence"/>
</dbReference>
<gene>
    <name evidence="2" type="ORF">IEO21_07759</name>
</gene>
<reference evidence="2" key="1">
    <citation type="submission" date="2020-11" db="EMBL/GenBank/DDBJ databases">
        <authorList>
            <person name="Koelle M."/>
            <person name="Horta M.A.C."/>
            <person name="Nowrousian M."/>
            <person name="Ohm R.A."/>
            <person name="Benz P."/>
            <person name="Pilgard A."/>
        </authorList>
    </citation>
    <scope>NUCLEOTIDE SEQUENCE</scope>
    <source>
        <strain evidence="2">FPRL280</strain>
    </source>
</reference>
<evidence type="ECO:0000256" key="1">
    <source>
        <dbReference type="SAM" id="MobiDB-lite"/>
    </source>
</evidence>
<name>A0A8H7NXR2_9APHY</name>
<feature type="compositionally biased region" description="Polar residues" evidence="1">
    <location>
        <begin position="53"/>
        <end position="62"/>
    </location>
</feature>